<reference evidence="1" key="2">
    <citation type="submission" date="2020-11" db="EMBL/GenBank/DDBJ databases">
        <authorList>
            <person name="McCartney M.A."/>
            <person name="Auch B."/>
            <person name="Kono T."/>
            <person name="Mallez S."/>
            <person name="Becker A."/>
            <person name="Gohl D.M."/>
            <person name="Silverstein K.A.T."/>
            <person name="Koren S."/>
            <person name="Bechman K.B."/>
            <person name="Herman A."/>
            <person name="Abrahante J.E."/>
            <person name="Garbe J."/>
        </authorList>
    </citation>
    <scope>NUCLEOTIDE SEQUENCE</scope>
    <source>
        <strain evidence="1">Duluth1</strain>
        <tissue evidence="1">Whole animal</tissue>
    </source>
</reference>
<accession>A0A9D4F756</accession>
<organism evidence="1 2">
    <name type="scientific">Dreissena polymorpha</name>
    <name type="common">Zebra mussel</name>
    <name type="synonym">Mytilus polymorpha</name>
    <dbReference type="NCBI Taxonomy" id="45954"/>
    <lineage>
        <taxon>Eukaryota</taxon>
        <taxon>Metazoa</taxon>
        <taxon>Spiralia</taxon>
        <taxon>Lophotrochozoa</taxon>
        <taxon>Mollusca</taxon>
        <taxon>Bivalvia</taxon>
        <taxon>Autobranchia</taxon>
        <taxon>Heteroconchia</taxon>
        <taxon>Euheterodonta</taxon>
        <taxon>Imparidentia</taxon>
        <taxon>Neoheterodontei</taxon>
        <taxon>Myida</taxon>
        <taxon>Dreissenoidea</taxon>
        <taxon>Dreissenidae</taxon>
        <taxon>Dreissena</taxon>
    </lineage>
</organism>
<comment type="caution">
    <text evidence="1">The sequence shown here is derived from an EMBL/GenBank/DDBJ whole genome shotgun (WGS) entry which is preliminary data.</text>
</comment>
<sequence length="209" mass="23234">MSTITENTGCYDISGCGGNMSRNHPQRVKPQQDTTAVKTGRRCKYNVIGCWYDVTLDHEIDSEIIKGYVTSWCNNGLLNSWNVSYCPDGEDEMGLISGDEFQVTPYVGACSAMETRQIWVSAGHMVLDRKRNCAVIARMPASRGASSSRDIMPDDVTLSDDVCRVHSRNLDIGYLDILDMSNQALKWSSEEAISRAISGKAHAWNHQMT</sequence>
<dbReference type="AlphaFoldDB" id="A0A9D4F756"/>
<proteinExistence type="predicted"/>
<name>A0A9D4F756_DREPO</name>
<evidence type="ECO:0000313" key="2">
    <source>
        <dbReference type="Proteomes" id="UP000828390"/>
    </source>
</evidence>
<keyword evidence="2" id="KW-1185">Reference proteome</keyword>
<dbReference type="EMBL" id="JAIWYP010000007">
    <property type="protein sequence ID" value="KAH3793555.1"/>
    <property type="molecule type" value="Genomic_DNA"/>
</dbReference>
<gene>
    <name evidence="1" type="ORF">DPMN_147069</name>
</gene>
<protein>
    <submittedName>
        <fullName evidence="1">Uncharacterized protein</fullName>
    </submittedName>
</protein>
<evidence type="ECO:0000313" key="1">
    <source>
        <dbReference type="EMBL" id="KAH3793555.1"/>
    </source>
</evidence>
<reference evidence="1" key="1">
    <citation type="journal article" date="2019" name="bioRxiv">
        <title>The Genome of the Zebra Mussel, Dreissena polymorpha: A Resource for Invasive Species Research.</title>
        <authorList>
            <person name="McCartney M.A."/>
            <person name="Auch B."/>
            <person name="Kono T."/>
            <person name="Mallez S."/>
            <person name="Zhang Y."/>
            <person name="Obille A."/>
            <person name="Becker A."/>
            <person name="Abrahante J.E."/>
            <person name="Garbe J."/>
            <person name="Badalamenti J.P."/>
            <person name="Herman A."/>
            <person name="Mangelson H."/>
            <person name="Liachko I."/>
            <person name="Sullivan S."/>
            <person name="Sone E.D."/>
            <person name="Koren S."/>
            <person name="Silverstein K.A.T."/>
            <person name="Beckman K.B."/>
            <person name="Gohl D.M."/>
        </authorList>
    </citation>
    <scope>NUCLEOTIDE SEQUENCE</scope>
    <source>
        <strain evidence="1">Duluth1</strain>
        <tissue evidence="1">Whole animal</tissue>
    </source>
</reference>
<dbReference type="Proteomes" id="UP000828390">
    <property type="component" value="Unassembled WGS sequence"/>
</dbReference>